<name>F9GDI9_FUSOF</name>
<dbReference type="AlphaFoldDB" id="F9GDI9"/>
<dbReference type="OrthoDB" id="10323464at2759"/>
<gene>
    <name evidence="1" type="ORF">FOXB_16723</name>
</gene>
<sequence>MSNSSRPTQKCGQTYMFHMKDIETRLANHKKELLEKFQGEHSHPPTQEQWEAYCQARELLERFYEVVNHSHPPTQDQWEAYCQSKKHIGSKEEFLCYTDCDTVTNLTAIFSLRSK</sequence>
<evidence type="ECO:0000313" key="1">
    <source>
        <dbReference type="EMBL" id="EGU72773.1"/>
    </source>
</evidence>
<organism evidence="1">
    <name type="scientific">Fusarium oxysporum (strain Fo5176)</name>
    <name type="common">Fusarium vascular wilt</name>
    <dbReference type="NCBI Taxonomy" id="660025"/>
    <lineage>
        <taxon>Eukaryota</taxon>
        <taxon>Fungi</taxon>
        <taxon>Dikarya</taxon>
        <taxon>Ascomycota</taxon>
        <taxon>Pezizomycotina</taxon>
        <taxon>Sordariomycetes</taxon>
        <taxon>Hypocreomycetidae</taxon>
        <taxon>Hypocreales</taxon>
        <taxon>Nectriaceae</taxon>
        <taxon>Fusarium</taxon>
        <taxon>Fusarium oxysporum species complex</taxon>
    </lineage>
</organism>
<reference evidence="1" key="1">
    <citation type="journal article" date="2012" name="Mol. Plant Microbe Interact.">
        <title>A highly conserved effector in Fusarium oxysporum is required for full virulence on Arabidopsis.</title>
        <authorList>
            <person name="Thatcher L.F."/>
            <person name="Gardiner D.M."/>
            <person name="Kazan K."/>
            <person name="Manners J."/>
        </authorList>
    </citation>
    <scope>NUCLEOTIDE SEQUENCE [LARGE SCALE GENOMIC DNA]</scope>
    <source>
        <strain evidence="1">Fo5176</strain>
    </source>
</reference>
<dbReference type="EMBL" id="AFQF01005533">
    <property type="protein sequence ID" value="EGU72773.1"/>
    <property type="molecule type" value="Genomic_DNA"/>
</dbReference>
<comment type="caution">
    <text evidence="1">The sequence shown here is derived from an EMBL/GenBank/DDBJ whole genome shotgun (WGS) entry which is preliminary data.</text>
</comment>
<accession>F9GDI9</accession>
<protein>
    <submittedName>
        <fullName evidence="1">Uncharacterized protein</fullName>
    </submittedName>
</protein>
<proteinExistence type="predicted"/>